<evidence type="ECO:0000259" key="2">
    <source>
        <dbReference type="Pfam" id="PF13524"/>
    </source>
</evidence>
<gene>
    <name evidence="3" type="ORF">THAPSDRAFT_8303</name>
</gene>
<dbReference type="GeneID" id="7447025"/>
<evidence type="ECO:0000256" key="1">
    <source>
        <dbReference type="SAM" id="Phobius"/>
    </source>
</evidence>
<protein>
    <recommendedName>
        <fullName evidence="2">Spore protein YkvP/CgeB glycosyl transferase-like domain-containing protein</fullName>
    </recommendedName>
</protein>
<keyword evidence="1" id="KW-0812">Transmembrane</keyword>
<dbReference type="AlphaFoldDB" id="B8C938"/>
<dbReference type="InterPro" id="IPR055259">
    <property type="entry name" value="YkvP/CgeB_Glyco_trans-like"/>
</dbReference>
<reference evidence="3 4" key="2">
    <citation type="journal article" date="2008" name="Nature">
        <title>The Phaeodactylum genome reveals the evolutionary history of diatom genomes.</title>
        <authorList>
            <person name="Bowler C."/>
            <person name="Allen A.E."/>
            <person name="Badger J.H."/>
            <person name="Grimwood J."/>
            <person name="Jabbari K."/>
            <person name="Kuo A."/>
            <person name="Maheswari U."/>
            <person name="Martens C."/>
            <person name="Maumus F."/>
            <person name="Otillar R.P."/>
            <person name="Rayko E."/>
            <person name="Salamov A."/>
            <person name="Vandepoele K."/>
            <person name="Beszteri B."/>
            <person name="Gruber A."/>
            <person name="Heijde M."/>
            <person name="Katinka M."/>
            <person name="Mock T."/>
            <person name="Valentin K."/>
            <person name="Verret F."/>
            <person name="Berges J.A."/>
            <person name="Brownlee C."/>
            <person name="Cadoret J.P."/>
            <person name="Chiovitti A."/>
            <person name="Choi C.J."/>
            <person name="Coesel S."/>
            <person name="De Martino A."/>
            <person name="Detter J.C."/>
            <person name="Durkin C."/>
            <person name="Falciatore A."/>
            <person name="Fournet J."/>
            <person name="Haruta M."/>
            <person name="Huysman M.J."/>
            <person name="Jenkins B.D."/>
            <person name="Jiroutova K."/>
            <person name="Jorgensen R.E."/>
            <person name="Joubert Y."/>
            <person name="Kaplan A."/>
            <person name="Kroger N."/>
            <person name="Kroth P.G."/>
            <person name="La Roche J."/>
            <person name="Lindquist E."/>
            <person name="Lommer M."/>
            <person name="Martin-Jezequel V."/>
            <person name="Lopez P.J."/>
            <person name="Lucas S."/>
            <person name="Mangogna M."/>
            <person name="McGinnis K."/>
            <person name="Medlin L.K."/>
            <person name="Montsant A."/>
            <person name="Oudot-Le Secq M.P."/>
            <person name="Napoli C."/>
            <person name="Obornik M."/>
            <person name="Parker M.S."/>
            <person name="Petit J.L."/>
            <person name="Porcel B.M."/>
            <person name="Poulsen N."/>
            <person name="Robison M."/>
            <person name="Rychlewski L."/>
            <person name="Rynearson T.A."/>
            <person name="Schmutz J."/>
            <person name="Shapiro H."/>
            <person name="Siaut M."/>
            <person name="Stanley M."/>
            <person name="Sussman M.R."/>
            <person name="Taylor A.R."/>
            <person name="Vardi A."/>
            <person name="von Dassow P."/>
            <person name="Vyverman W."/>
            <person name="Willis A."/>
            <person name="Wyrwicz L.S."/>
            <person name="Rokhsar D.S."/>
            <person name="Weissenbach J."/>
            <person name="Armbrust E.V."/>
            <person name="Green B.R."/>
            <person name="Van de Peer Y."/>
            <person name="Grigoriev I.V."/>
        </authorList>
    </citation>
    <scope>NUCLEOTIDE SEQUENCE [LARGE SCALE GENOMIC DNA]</scope>
    <source>
        <strain evidence="3 4">CCMP1335</strain>
    </source>
</reference>
<sequence>MTRVHRIIVVGVIFVVVYLTNFAVRGPFVRYESFFITADDTHDDGKKHNVWCHTSNVQNCLLCPRQRRIYPPPPPSERDDSLNRSTKLLQIDDRHATEVSWLSSDLTAIMGIAKESMQIRLARSGRDVQKNYTQTELNAIDPQWKLFYVEWSDRGVGDSGIYQLKRKLAPFVGWKRLHYVSRSVQNDRYMQHWVKKSMDGSDGIALDFGTFIGQPINFTHLLVEEFVASVQRVFLPTRDDIAEAIDKYMEEQHPRIYQAAKDTGGDVGLAMSEDIASLPRPTDVRTFWNSTICNLNCEFRNLVSEIVGTIPQRNPNVTVDTNVYGSVRHRGRHSVHSDYIEAMLSTKIIVLAQRDKWEDHFRFDEALLSGALVMTEPQIYYPHGVVDGENLLIYHSMVELESMIHYYLLPEHEQSRISIGRRGRELALSEHRTWQQAERLVLNDVRYRNEYGISNKPWKGNDKNFHGI</sequence>
<dbReference type="RefSeq" id="XP_002292786.1">
    <property type="nucleotide sequence ID" value="XM_002292750.1"/>
</dbReference>
<dbReference type="EMBL" id="CM000646">
    <property type="protein sequence ID" value="EED89982.1"/>
    <property type="molecule type" value="Genomic_DNA"/>
</dbReference>
<keyword evidence="1" id="KW-0472">Membrane</keyword>
<dbReference type="Pfam" id="PF13524">
    <property type="entry name" value="Glyco_trans_1_2"/>
    <property type="match status" value="1"/>
</dbReference>
<dbReference type="PaxDb" id="35128-Thaps8303"/>
<evidence type="ECO:0000313" key="4">
    <source>
        <dbReference type="Proteomes" id="UP000001449"/>
    </source>
</evidence>
<dbReference type="eggNOG" id="ENOG502SSFB">
    <property type="taxonomic scope" value="Eukaryota"/>
</dbReference>
<feature type="domain" description="Spore protein YkvP/CgeB glycosyl transferase-like" evidence="2">
    <location>
        <begin position="317"/>
        <end position="440"/>
    </location>
</feature>
<dbReference type="Proteomes" id="UP000001449">
    <property type="component" value="Chromosome 10"/>
</dbReference>
<evidence type="ECO:0000313" key="3">
    <source>
        <dbReference type="EMBL" id="EED89982.1"/>
    </source>
</evidence>
<feature type="transmembrane region" description="Helical" evidence="1">
    <location>
        <begin position="7"/>
        <end position="24"/>
    </location>
</feature>
<name>B8C938_THAPS</name>
<keyword evidence="4" id="KW-1185">Reference proteome</keyword>
<accession>B8C938</accession>
<dbReference type="KEGG" id="tps:THAPSDRAFT_8303"/>
<keyword evidence="1" id="KW-1133">Transmembrane helix</keyword>
<reference evidence="3 4" key="1">
    <citation type="journal article" date="2004" name="Science">
        <title>The genome of the diatom Thalassiosira pseudonana: ecology, evolution, and metabolism.</title>
        <authorList>
            <person name="Armbrust E.V."/>
            <person name="Berges J.A."/>
            <person name="Bowler C."/>
            <person name="Green B.R."/>
            <person name="Martinez D."/>
            <person name="Putnam N.H."/>
            <person name="Zhou S."/>
            <person name="Allen A.E."/>
            <person name="Apt K.E."/>
            <person name="Bechner M."/>
            <person name="Brzezinski M.A."/>
            <person name="Chaal B.K."/>
            <person name="Chiovitti A."/>
            <person name="Davis A.K."/>
            <person name="Demarest M.S."/>
            <person name="Detter J.C."/>
            <person name="Glavina T."/>
            <person name="Goodstein D."/>
            <person name="Hadi M.Z."/>
            <person name="Hellsten U."/>
            <person name="Hildebrand M."/>
            <person name="Jenkins B.D."/>
            <person name="Jurka J."/>
            <person name="Kapitonov V.V."/>
            <person name="Kroger N."/>
            <person name="Lau W.W."/>
            <person name="Lane T.W."/>
            <person name="Larimer F.W."/>
            <person name="Lippmeier J.C."/>
            <person name="Lucas S."/>
            <person name="Medina M."/>
            <person name="Montsant A."/>
            <person name="Obornik M."/>
            <person name="Parker M.S."/>
            <person name="Palenik B."/>
            <person name="Pazour G.J."/>
            <person name="Richardson P.M."/>
            <person name="Rynearson T.A."/>
            <person name="Saito M.A."/>
            <person name="Schwartz D.C."/>
            <person name="Thamatrakoln K."/>
            <person name="Valentin K."/>
            <person name="Vardi A."/>
            <person name="Wilkerson F.P."/>
            <person name="Rokhsar D.S."/>
        </authorList>
    </citation>
    <scope>NUCLEOTIDE SEQUENCE [LARGE SCALE GENOMIC DNA]</scope>
    <source>
        <strain evidence="3 4">CCMP1335</strain>
    </source>
</reference>
<organism evidence="3 4">
    <name type="scientific">Thalassiosira pseudonana</name>
    <name type="common">Marine diatom</name>
    <name type="synonym">Cyclotella nana</name>
    <dbReference type="NCBI Taxonomy" id="35128"/>
    <lineage>
        <taxon>Eukaryota</taxon>
        <taxon>Sar</taxon>
        <taxon>Stramenopiles</taxon>
        <taxon>Ochrophyta</taxon>
        <taxon>Bacillariophyta</taxon>
        <taxon>Coscinodiscophyceae</taxon>
        <taxon>Thalassiosirophycidae</taxon>
        <taxon>Thalassiosirales</taxon>
        <taxon>Thalassiosiraceae</taxon>
        <taxon>Thalassiosira</taxon>
    </lineage>
</organism>
<dbReference type="HOGENOM" id="CLU_584630_0_0_1"/>
<dbReference type="InParanoid" id="B8C938"/>
<proteinExistence type="predicted"/>